<dbReference type="RefSeq" id="WP_185417131.1">
    <property type="nucleotide sequence ID" value="NZ_JAASTX010000006.1"/>
</dbReference>
<accession>A0A7X0XBY4</accession>
<gene>
    <name evidence="1" type="ORF">HCI99_06030</name>
</gene>
<proteinExistence type="predicted"/>
<dbReference type="Proteomes" id="UP000533953">
    <property type="component" value="Unassembled WGS sequence"/>
</dbReference>
<evidence type="ECO:0000313" key="1">
    <source>
        <dbReference type="EMBL" id="MBC1491380.1"/>
    </source>
</evidence>
<protein>
    <submittedName>
        <fullName evidence="1">Uncharacterized protein</fullName>
    </submittedName>
</protein>
<comment type="caution">
    <text evidence="1">The sequence shown here is derived from an EMBL/GenBank/DDBJ whole genome shotgun (WGS) entry which is preliminary data.</text>
</comment>
<evidence type="ECO:0000313" key="2">
    <source>
        <dbReference type="Proteomes" id="UP000533953"/>
    </source>
</evidence>
<name>A0A7X0XBY4_9LIST</name>
<dbReference type="EMBL" id="JAASTX010000006">
    <property type="protein sequence ID" value="MBC1491380.1"/>
    <property type="molecule type" value="Genomic_DNA"/>
</dbReference>
<dbReference type="Pfam" id="PF18780">
    <property type="entry name" value="HNH_repeat"/>
    <property type="match status" value="4"/>
</dbReference>
<dbReference type="AlphaFoldDB" id="A0A7X0XBY4"/>
<dbReference type="InterPro" id="IPR041025">
    <property type="entry name" value="HNH_repeat"/>
</dbReference>
<organism evidence="1 2">
    <name type="scientific">Listeria booriae</name>
    <dbReference type="NCBI Taxonomy" id="1552123"/>
    <lineage>
        <taxon>Bacteria</taxon>
        <taxon>Bacillati</taxon>
        <taxon>Bacillota</taxon>
        <taxon>Bacilli</taxon>
        <taxon>Bacillales</taxon>
        <taxon>Listeriaceae</taxon>
        <taxon>Listeria</taxon>
    </lineage>
</organism>
<sequence length="240" mass="28345">MQKTNEQIISELQELYQKLGRTPKRREYTSNYVASKRFGSWNTALKAAGLEVVTKRKDLTKAELIELVVKARKELGRVPLSKPEHFPYYRQAMVKFGTWNKFLIEAGLQPNPNAEIKYTDEYLIEKVQQMEKRLGYVPHTRNNREFPHYNLVLTRFGSWKNFIEAAGLTPRNVGKKGYKYTNEFLIHSVQEQAEELGRPPKTKEFKHYSILKTRFNSWNEFLELAGLETYQEYKKQIEED</sequence>
<reference evidence="1 2" key="1">
    <citation type="submission" date="2020-03" db="EMBL/GenBank/DDBJ databases">
        <title>Soil Listeria distribution.</title>
        <authorList>
            <person name="Liao J."/>
            <person name="Wiedmann M."/>
        </authorList>
    </citation>
    <scope>NUCLEOTIDE SEQUENCE [LARGE SCALE GENOMIC DNA]</scope>
    <source>
        <strain evidence="1 2">FSL L7-1547</strain>
    </source>
</reference>